<dbReference type="Proteomes" id="UP000479000">
    <property type="component" value="Unassembled WGS sequence"/>
</dbReference>
<dbReference type="AlphaFoldDB" id="A0A6H5G7X7"/>
<sequence length="93" mass="10286">MSHRANQFRGREADEGGPFGIAVALDAYRNKRSPIEIREKNDEKKKKGEGAIRSDSKSASSGSIQDQEMLFGDGSPTTRSLLSPFRKRRTCGL</sequence>
<evidence type="ECO:0000313" key="2">
    <source>
        <dbReference type="EMBL" id="CAA9997962.1"/>
    </source>
</evidence>
<evidence type="ECO:0000313" key="3">
    <source>
        <dbReference type="Proteomes" id="UP000479000"/>
    </source>
</evidence>
<protein>
    <submittedName>
        <fullName evidence="2">Uncharacterized protein</fullName>
    </submittedName>
</protein>
<accession>A0A6H5G7X7</accession>
<gene>
    <name evidence="2" type="ORF">NTEN_LOCUS4256</name>
</gene>
<feature type="compositionally biased region" description="Basic and acidic residues" evidence="1">
    <location>
        <begin position="33"/>
        <end position="56"/>
    </location>
</feature>
<evidence type="ECO:0000256" key="1">
    <source>
        <dbReference type="SAM" id="MobiDB-lite"/>
    </source>
</evidence>
<dbReference type="EMBL" id="CADCXU010006391">
    <property type="protein sequence ID" value="CAA9997962.1"/>
    <property type="molecule type" value="Genomic_DNA"/>
</dbReference>
<feature type="compositionally biased region" description="Polar residues" evidence="1">
    <location>
        <begin position="57"/>
        <end position="66"/>
    </location>
</feature>
<feature type="region of interest" description="Disordered" evidence="1">
    <location>
        <begin position="30"/>
        <end position="93"/>
    </location>
</feature>
<keyword evidence="3" id="KW-1185">Reference proteome</keyword>
<reference evidence="2 3" key="1">
    <citation type="submission" date="2020-02" db="EMBL/GenBank/DDBJ databases">
        <authorList>
            <person name="Ferguson B K."/>
        </authorList>
    </citation>
    <scope>NUCLEOTIDE SEQUENCE [LARGE SCALE GENOMIC DNA]</scope>
</reference>
<proteinExistence type="predicted"/>
<organism evidence="2 3">
    <name type="scientific">Nesidiocoris tenuis</name>
    <dbReference type="NCBI Taxonomy" id="355587"/>
    <lineage>
        <taxon>Eukaryota</taxon>
        <taxon>Metazoa</taxon>
        <taxon>Ecdysozoa</taxon>
        <taxon>Arthropoda</taxon>
        <taxon>Hexapoda</taxon>
        <taxon>Insecta</taxon>
        <taxon>Pterygota</taxon>
        <taxon>Neoptera</taxon>
        <taxon>Paraneoptera</taxon>
        <taxon>Hemiptera</taxon>
        <taxon>Heteroptera</taxon>
        <taxon>Panheteroptera</taxon>
        <taxon>Cimicomorpha</taxon>
        <taxon>Miridae</taxon>
        <taxon>Dicyphina</taxon>
        <taxon>Nesidiocoris</taxon>
    </lineage>
</organism>
<name>A0A6H5G7X7_9HEMI</name>